<name>A0ABV8PMT0_9FLAO</name>
<evidence type="ECO:0000313" key="9">
    <source>
        <dbReference type="Proteomes" id="UP001595841"/>
    </source>
</evidence>
<evidence type="ECO:0000256" key="2">
    <source>
        <dbReference type="ARBA" id="ARBA00006275"/>
    </source>
</evidence>
<evidence type="ECO:0000256" key="1">
    <source>
        <dbReference type="ARBA" id="ARBA00004442"/>
    </source>
</evidence>
<evidence type="ECO:0000313" key="8">
    <source>
        <dbReference type="EMBL" id="MFC4221267.1"/>
    </source>
</evidence>
<dbReference type="InterPro" id="IPR011990">
    <property type="entry name" value="TPR-like_helical_dom_sf"/>
</dbReference>
<proteinExistence type="inferred from homology"/>
<protein>
    <submittedName>
        <fullName evidence="8">RagB/SusD family nutrient uptake outer membrane protein</fullName>
    </submittedName>
</protein>
<dbReference type="PROSITE" id="PS51257">
    <property type="entry name" value="PROKAR_LIPOPROTEIN"/>
    <property type="match status" value="1"/>
</dbReference>
<feature type="domain" description="SusD-like N-terminal" evidence="7">
    <location>
        <begin position="22"/>
        <end position="211"/>
    </location>
</feature>
<reference evidence="9" key="1">
    <citation type="journal article" date="2019" name="Int. J. Syst. Evol. Microbiol.">
        <title>The Global Catalogue of Microorganisms (GCM) 10K type strain sequencing project: providing services to taxonomists for standard genome sequencing and annotation.</title>
        <authorList>
            <consortium name="The Broad Institute Genomics Platform"/>
            <consortium name="The Broad Institute Genome Sequencing Center for Infectious Disease"/>
            <person name="Wu L."/>
            <person name="Ma J."/>
        </authorList>
    </citation>
    <scope>NUCLEOTIDE SEQUENCE [LARGE SCALE GENOMIC DNA]</scope>
    <source>
        <strain evidence="9">CGMCC 1.15774</strain>
    </source>
</reference>
<comment type="subcellular location">
    <subcellularLocation>
        <location evidence="1">Cell outer membrane</location>
    </subcellularLocation>
</comment>
<keyword evidence="4" id="KW-0472">Membrane</keyword>
<comment type="caution">
    <text evidence="8">The sequence shown here is derived from an EMBL/GenBank/DDBJ whole genome shotgun (WGS) entry which is preliminary data.</text>
</comment>
<evidence type="ECO:0000256" key="5">
    <source>
        <dbReference type="ARBA" id="ARBA00023237"/>
    </source>
</evidence>
<dbReference type="Gene3D" id="1.25.40.390">
    <property type="match status" value="1"/>
</dbReference>
<dbReference type="SUPFAM" id="SSF48452">
    <property type="entry name" value="TPR-like"/>
    <property type="match status" value="1"/>
</dbReference>
<organism evidence="8 9">
    <name type="scientific">Flagellimonas marina</name>
    <dbReference type="NCBI Taxonomy" id="1775168"/>
    <lineage>
        <taxon>Bacteria</taxon>
        <taxon>Pseudomonadati</taxon>
        <taxon>Bacteroidota</taxon>
        <taxon>Flavobacteriia</taxon>
        <taxon>Flavobacteriales</taxon>
        <taxon>Flavobacteriaceae</taxon>
        <taxon>Flagellimonas</taxon>
    </lineage>
</organism>
<dbReference type="InterPro" id="IPR033985">
    <property type="entry name" value="SusD-like_N"/>
</dbReference>
<dbReference type="EMBL" id="JBHSCL010000009">
    <property type="protein sequence ID" value="MFC4221267.1"/>
    <property type="molecule type" value="Genomic_DNA"/>
</dbReference>
<keyword evidence="3" id="KW-0732">Signal</keyword>
<keyword evidence="5" id="KW-0998">Cell outer membrane</keyword>
<dbReference type="Proteomes" id="UP001595841">
    <property type="component" value="Unassembled WGS sequence"/>
</dbReference>
<dbReference type="Pfam" id="PF14322">
    <property type="entry name" value="SusD-like_3"/>
    <property type="match status" value="1"/>
</dbReference>
<accession>A0ABV8PMT0</accession>
<evidence type="ECO:0000259" key="7">
    <source>
        <dbReference type="Pfam" id="PF14322"/>
    </source>
</evidence>
<gene>
    <name evidence="8" type="ORF">ACFOWS_14035</name>
</gene>
<dbReference type="InterPro" id="IPR012944">
    <property type="entry name" value="SusD_RagB_dom"/>
</dbReference>
<keyword evidence="9" id="KW-1185">Reference proteome</keyword>
<evidence type="ECO:0000256" key="4">
    <source>
        <dbReference type="ARBA" id="ARBA00023136"/>
    </source>
</evidence>
<dbReference type="RefSeq" id="WP_379765715.1">
    <property type="nucleotide sequence ID" value="NZ_JBHSCL010000009.1"/>
</dbReference>
<dbReference type="CDD" id="cd08977">
    <property type="entry name" value="SusD"/>
    <property type="match status" value="1"/>
</dbReference>
<comment type="similarity">
    <text evidence="2">Belongs to the SusD family.</text>
</comment>
<feature type="domain" description="RagB/SusD" evidence="6">
    <location>
        <begin position="373"/>
        <end position="500"/>
    </location>
</feature>
<sequence length="501" mass="54657">MKKTIAFLMVLSSMVSCTEVLDEEVYSDLVAGNAYETEADAEALILSVYAALRGTEWGTYYEYDYLNISEQPTDTYGKDAWGPGTSPLEMGTWGINEGEIVNLWDGAYKTIGAANFAIPVLEGMPIDESLKASLIGEAKFLRALAYHDLTFNFGDVILNLGDSSGDLPLSPQSEVVAQIIADLTDAAAVLGSSGTPGRASEGAALALRAKTNLNAKNWAAAAADAAAVMNLGEYSLLPSVEELFHVSNVASSEWVFAVMSTTDATGSQTRIPWHELSGDYVAGAWGRLTISVDFYNSFDENDTRRALLANGFRDGRLRFDDDTGLPIYFAAPGTPEYDELAADPEVTLRSTLSTSVLPFKSLGGYDRFDHAHRGALANSGINYPVLRYADILLTRAEALNETGDTGGALVLVNEIRSRSNVAPLADLGQEALRDAILEERAKELYMEGKRRMDLIRSGEYIDRWRANLESKYPGENFGYLNEDRTYFPIPQKEIDANDQID</sequence>
<dbReference type="Pfam" id="PF07980">
    <property type="entry name" value="SusD_RagB"/>
    <property type="match status" value="1"/>
</dbReference>
<evidence type="ECO:0000259" key="6">
    <source>
        <dbReference type="Pfam" id="PF07980"/>
    </source>
</evidence>
<evidence type="ECO:0000256" key="3">
    <source>
        <dbReference type="ARBA" id="ARBA00022729"/>
    </source>
</evidence>